<dbReference type="InterPro" id="IPR024370">
    <property type="entry name" value="PBP_domain"/>
</dbReference>
<feature type="region of interest" description="Disordered" evidence="2">
    <location>
        <begin position="683"/>
        <end position="791"/>
    </location>
</feature>
<feature type="compositionally biased region" description="Low complexity" evidence="2">
    <location>
        <begin position="309"/>
        <end position="336"/>
    </location>
</feature>
<feature type="domain" description="PBP" evidence="3">
    <location>
        <begin position="60"/>
        <end position="289"/>
    </location>
</feature>
<gene>
    <name evidence="4" type="ORF">OXH18_05530</name>
</gene>
<feature type="region of interest" description="Disordered" evidence="2">
    <location>
        <begin position="817"/>
        <end position="836"/>
    </location>
</feature>
<keyword evidence="5" id="KW-1185">Reference proteome</keyword>
<name>A0A9E8ZGP1_9CYAN</name>
<evidence type="ECO:0000313" key="5">
    <source>
        <dbReference type="Proteomes" id="UP001163152"/>
    </source>
</evidence>
<feature type="compositionally biased region" description="Low complexity" evidence="2">
    <location>
        <begin position="687"/>
        <end position="709"/>
    </location>
</feature>
<evidence type="ECO:0000313" key="4">
    <source>
        <dbReference type="EMBL" id="WAL61452.1"/>
    </source>
</evidence>
<dbReference type="Proteomes" id="UP001163152">
    <property type="component" value="Chromosome"/>
</dbReference>
<dbReference type="InterPro" id="IPR050811">
    <property type="entry name" value="Phosphate_ABC_transporter"/>
</dbReference>
<dbReference type="PANTHER" id="PTHR30570:SF1">
    <property type="entry name" value="PHOSPHATE-BINDING PROTEIN PSTS"/>
    <property type="match status" value="1"/>
</dbReference>
<feature type="compositionally biased region" description="Basic and acidic residues" evidence="2">
    <location>
        <begin position="775"/>
        <end position="784"/>
    </location>
</feature>
<dbReference type="Pfam" id="PF16258">
    <property type="entry name" value="DUF4912"/>
    <property type="match status" value="3"/>
</dbReference>
<keyword evidence="1" id="KW-0732">Signal</keyword>
<evidence type="ECO:0000256" key="2">
    <source>
        <dbReference type="SAM" id="MobiDB-lite"/>
    </source>
</evidence>
<accession>A0A9E8ZGP1</accession>
<dbReference type="EMBL" id="CP113797">
    <property type="protein sequence ID" value="WAL61452.1"/>
    <property type="molecule type" value="Genomic_DNA"/>
</dbReference>
<organism evidence="4 5">
    <name type="scientific">Thermocoleostomius sinensis A174</name>
    <dbReference type="NCBI Taxonomy" id="2016057"/>
    <lineage>
        <taxon>Bacteria</taxon>
        <taxon>Bacillati</taxon>
        <taxon>Cyanobacteriota</taxon>
        <taxon>Cyanophyceae</taxon>
        <taxon>Oculatellales</taxon>
        <taxon>Oculatellaceae</taxon>
        <taxon>Thermocoleostomius</taxon>
    </lineage>
</organism>
<feature type="region of interest" description="Disordered" evidence="2">
    <location>
        <begin position="309"/>
        <end position="357"/>
    </location>
</feature>
<dbReference type="AlphaFoldDB" id="A0A9E8ZGP1"/>
<dbReference type="PANTHER" id="PTHR30570">
    <property type="entry name" value="PERIPLASMIC PHOSPHATE BINDING COMPONENT OF PHOSPHATE ABC TRANSPORTER"/>
    <property type="match status" value="1"/>
</dbReference>
<dbReference type="InterPro" id="IPR032585">
    <property type="entry name" value="DUF4912"/>
</dbReference>
<feature type="compositionally biased region" description="Low complexity" evidence="2">
    <location>
        <begin position="716"/>
        <end position="727"/>
    </location>
</feature>
<protein>
    <submittedName>
        <fullName evidence="4">DUF4912 domain-containing protein</fullName>
    </submittedName>
</protein>
<evidence type="ECO:0000259" key="3">
    <source>
        <dbReference type="Pfam" id="PF12849"/>
    </source>
</evidence>
<dbReference type="SUPFAM" id="SSF53850">
    <property type="entry name" value="Periplasmic binding protein-like II"/>
    <property type="match status" value="1"/>
</dbReference>
<dbReference type="RefSeq" id="WP_268611411.1">
    <property type="nucleotide sequence ID" value="NZ_CP113797.1"/>
</dbReference>
<dbReference type="Gene3D" id="3.40.190.10">
    <property type="entry name" value="Periplasmic binding protein-like II"/>
    <property type="match status" value="2"/>
</dbReference>
<dbReference type="Pfam" id="PF12849">
    <property type="entry name" value="PBP_like_2"/>
    <property type="match status" value="1"/>
</dbReference>
<feature type="compositionally biased region" description="Low complexity" evidence="2">
    <location>
        <begin position="530"/>
        <end position="539"/>
    </location>
</feature>
<evidence type="ECO:0000256" key="1">
    <source>
        <dbReference type="ARBA" id="ARBA00022729"/>
    </source>
</evidence>
<dbReference type="KEGG" id="tsin:OXH18_05530"/>
<feature type="region of interest" description="Disordered" evidence="2">
    <location>
        <begin position="518"/>
        <end position="539"/>
    </location>
</feature>
<proteinExistence type="predicted"/>
<reference evidence="4" key="1">
    <citation type="submission" date="2022-12" db="EMBL/GenBank/DDBJ databases">
        <title>Polyphasic identification of a Novel Hot-Spring Cyanobacterium Ocullathermofonsia sinensis gen nov. sp. nov. and Genomic Insights on its Adaptations to the Thermal Habitat.</title>
        <authorList>
            <person name="Daroch M."/>
            <person name="Tang J."/>
            <person name="Jiang Y."/>
        </authorList>
    </citation>
    <scope>NUCLEOTIDE SEQUENCE</scope>
    <source>
        <strain evidence="4">PKUAC-SCTA174</strain>
    </source>
</reference>
<sequence length="949" mass="102352">MSFPKKPRPIPRSSNMSAATLLLLLAIVAVPVPLTSALLVRPGLAQSPSPAFPLPTAVPSGTTVRINGSSSLESINEALKQRFESQFSGTTVEAAYDGSDEALQQLLNGSIDLAAIGRPLTEQEQAQGLVAVPVARNKIAVVVGADNPFNGSLTSDQFAQMFRGEITSWSQVGGQPIPVRFIDRPENSDIRRSFQQYPVFQSAPFATGANAVQLTEDSAEAVSNELGSDGIGYVMADQLAGSPTIRALLMHETPPTDPLYPFSQPLSYVYRGPTPSPEVQAFLGYAAAPENQPIVEEARRAGIVAAVPTTAQASPSPVASPEASPSPAATDATEPAVVPSPDPSPTEATPGAVTTTERDRTGVPWWLWLLAIPLLGALLWWLLRDRSAPVPPPAAVPLVDANSRMILTPRNCREGYVYWELPDRLVSDLRAQNRPLKVRLHDVTEYGITDYSVTDVDIDRHLSQSQSTQRMNVFDCDEQAQDLHVAIPVDNRDYVAELGYFVDDDRWVRITQSAPVRVPACEPDPRPVNTTDVTTTPVSATTATPLASTATALEAGAAGVAAGMTARSAPNPQLIEEHSRIILTPRSPKSAYVYWEVSKEHKDSLRQQGGRDLRLRIYDTTGIDIDEQSAHSMREYRCDELAQDMHVPIPSSDRDYVAELGYVTADRRWLRLARSAHVHMPVMPLANRTTANSPTTGTTNRTTNLRTGAPSGGPTSGTSSSEAASRTPPSPPPVRPTPMVRQSSEPRPAGATADMPEGSAAGKATGSVELPSRTTPDRVDDRRKSGANPVSDAAKAAGAALAGGAAAIGAGMAQARDRLGADTESDRQRMTDGTDGRQRQCRIILVPRTPNAAYAYWEVSDDYKEELRRQGGQILMLRIHDATDLDIDYQPAHSTQDYVCDEGEQDKHVSIPVSDRDYVAELGYVSNDGRWLRLIRSLHVRVPSDGTNL</sequence>